<dbReference type="GO" id="GO:0005829">
    <property type="term" value="C:cytosol"/>
    <property type="evidence" value="ECO:0007669"/>
    <property type="project" value="TreeGrafter"/>
</dbReference>
<dbReference type="InterPro" id="IPR039255">
    <property type="entry name" value="YceD_bac"/>
</dbReference>
<evidence type="ECO:0000313" key="6">
    <source>
        <dbReference type="EMBL" id="SJM90630.1"/>
    </source>
</evidence>
<dbReference type="Pfam" id="PF02620">
    <property type="entry name" value="YceD"/>
    <property type="match status" value="1"/>
</dbReference>
<evidence type="ECO:0000256" key="4">
    <source>
        <dbReference type="ARBA" id="ARBA00022517"/>
    </source>
</evidence>
<dbReference type="AlphaFoldDB" id="A0A1R4H464"/>
<protein>
    <recommendedName>
        <fullName evidence="3">Large ribosomal RNA subunit accumulation protein YceD</fullName>
    </recommendedName>
    <alternativeName>
        <fullName evidence="5">23S rRNA accumulation protein YceD</fullName>
    </alternativeName>
</protein>
<proteinExistence type="inferred from homology"/>
<dbReference type="EMBL" id="FUKI01000057">
    <property type="protein sequence ID" value="SJM90630.1"/>
    <property type="molecule type" value="Genomic_DNA"/>
</dbReference>
<gene>
    <name evidence="6" type="ORF">CRENPOLYSF1_150073</name>
</gene>
<dbReference type="RefSeq" id="WP_087142621.1">
    <property type="nucleotide sequence ID" value="NZ_FUKI01000057.1"/>
</dbReference>
<name>A0A1R4H464_9GAMM</name>
<keyword evidence="4" id="KW-0690">Ribosome biogenesis</keyword>
<evidence type="ECO:0000256" key="5">
    <source>
        <dbReference type="ARBA" id="ARBA00031841"/>
    </source>
</evidence>
<sequence>MLSRLPKYIEPLQLADKRGELKGHIPVSDLDRLSGLLAADTGEVTVELYFSREARLPRIEGELNTVLHLQCQNCLLPVIWPVKHRVKLGIVKTIEQANRLPEDIEPLLLEGDTVHLKDIIEDELLLTLPAYPKHQHDCLALLADISHTDAPIQSKPSQKTNPFSILANLKNTGDLNGSSKK</sequence>
<keyword evidence="7" id="KW-1185">Reference proteome</keyword>
<dbReference type="PANTHER" id="PTHR38099">
    <property type="entry name" value="LARGE RIBOSOMAL RNA SUBUNIT ACCUMULATION PROTEIN YCED"/>
    <property type="match status" value="1"/>
</dbReference>
<dbReference type="GO" id="GO:0042254">
    <property type="term" value="P:ribosome biogenesis"/>
    <property type="evidence" value="ECO:0007669"/>
    <property type="project" value="UniProtKB-KW"/>
</dbReference>
<evidence type="ECO:0000256" key="1">
    <source>
        <dbReference type="ARBA" id="ARBA00002868"/>
    </source>
</evidence>
<dbReference type="PANTHER" id="PTHR38099:SF1">
    <property type="entry name" value="LARGE RIBOSOMAL RNA SUBUNIT ACCUMULATION PROTEIN YCED"/>
    <property type="match status" value="1"/>
</dbReference>
<comment type="similarity">
    <text evidence="2">Belongs to the DUF177 domain family.</text>
</comment>
<dbReference type="InterPro" id="IPR003772">
    <property type="entry name" value="YceD"/>
</dbReference>
<evidence type="ECO:0000313" key="7">
    <source>
        <dbReference type="Proteomes" id="UP000195667"/>
    </source>
</evidence>
<comment type="function">
    <text evidence="1">Plays a role in synthesis, processing and/or stability of 23S rRNA.</text>
</comment>
<dbReference type="OrthoDB" id="9786771at2"/>
<evidence type="ECO:0000256" key="3">
    <source>
        <dbReference type="ARBA" id="ARBA00015716"/>
    </source>
</evidence>
<dbReference type="Proteomes" id="UP000195667">
    <property type="component" value="Unassembled WGS sequence"/>
</dbReference>
<organism evidence="6 7">
    <name type="scientific">Crenothrix polyspora</name>
    <dbReference type="NCBI Taxonomy" id="360316"/>
    <lineage>
        <taxon>Bacteria</taxon>
        <taxon>Pseudomonadati</taxon>
        <taxon>Pseudomonadota</taxon>
        <taxon>Gammaproteobacteria</taxon>
        <taxon>Methylococcales</taxon>
        <taxon>Crenotrichaceae</taxon>
        <taxon>Crenothrix</taxon>
    </lineage>
</organism>
<accession>A0A1R4H464</accession>
<reference evidence="7" key="1">
    <citation type="submission" date="2017-02" db="EMBL/GenBank/DDBJ databases">
        <authorList>
            <person name="Daims H."/>
        </authorList>
    </citation>
    <scope>NUCLEOTIDE SEQUENCE [LARGE SCALE GENOMIC DNA]</scope>
</reference>
<evidence type="ECO:0000256" key="2">
    <source>
        <dbReference type="ARBA" id="ARBA00010740"/>
    </source>
</evidence>